<dbReference type="EMBL" id="JAUZEE010000013">
    <property type="protein sequence ID" value="MDP4302629.1"/>
    <property type="molecule type" value="Genomic_DNA"/>
</dbReference>
<evidence type="ECO:0000256" key="1">
    <source>
        <dbReference type="SAM" id="MobiDB-lite"/>
    </source>
</evidence>
<dbReference type="Pfam" id="PF07589">
    <property type="entry name" value="PEP-CTERM"/>
    <property type="match status" value="1"/>
</dbReference>
<dbReference type="RefSeq" id="WP_305751170.1">
    <property type="nucleotide sequence ID" value="NZ_JAUZEE010000013.1"/>
</dbReference>
<organism evidence="4 5">
    <name type="scientific">Leptothrix discophora</name>
    <dbReference type="NCBI Taxonomy" id="89"/>
    <lineage>
        <taxon>Bacteria</taxon>
        <taxon>Pseudomonadati</taxon>
        <taxon>Pseudomonadota</taxon>
        <taxon>Betaproteobacteria</taxon>
        <taxon>Burkholderiales</taxon>
        <taxon>Sphaerotilaceae</taxon>
        <taxon>Leptothrix</taxon>
    </lineage>
</organism>
<proteinExistence type="predicted"/>
<feature type="compositionally biased region" description="Low complexity" evidence="1">
    <location>
        <begin position="224"/>
        <end position="238"/>
    </location>
</feature>
<keyword evidence="5" id="KW-1185">Reference proteome</keyword>
<accession>A0ABT9G817</accession>
<evidence type="ECO:0000259" key="3">
    <source>
        <dbReference type="Pfam" id="PF07589"/>
    </source>
</evidence>
<evidence type="ECO:0000313" key="4">
    <source>
        <dbReference type="EMBL" id="MDP4302629.1"/>
    </source>
</evidence>
<feature type="region of interest" description="Disordered" evidence="1">
    <location>
        <begin position="102"/>
        <end position="188"/>
    </location>
</feature>
<dbReference type="NCBIfam" id="NF035944">
    <property type="entry name" value="PEPxxWA-CTERM"/>
    <property type="match status" value="1"/>
</dbReference>
<name>A0ABT9G817_LEPDI</name>
<feature type="domain" description="Ice-binding protein C-terminal" evidence="3">
    <location>
        <begin position="239"/>
        <end position="263"/>
    </location>
</feature>
<feature type="compositionally biased region" description="Gly residues" evidence="1">
    <location>
        <begin position="205"/>
        <end position="215"/>
    </location>
</feature>
<protein>
    <submittedName>
        <fullName evidence="4">PEPxxWA-CTERM sorting domain-containing protein</fullName>
    </submittedName>
</protein>
<keyword evidence="2" id="KW-0812">Transmembrane</keyword>
<feature type="transmembrane region" description="Helical" evidence="2">
    <location>
        <begin position="42"/>
        <end position="62"/>
    </location>
</feature>
<reference evidence="4 5" key="1">
    <citation type="submission" date="2023-08" db="EMBL/GenBank/DDBJ databases">
        <authorList>
            <person name="Roldan D.M."/>
            <person name="Menes R.J."/>
        </authorList>
    </citation>
    <scope>NUCLEOTIDE SEQUENCE [LARGE SCALE GENOMIC DNA]</scope>
    <source>
        <strain evidence="4 5">CCM 2812</strain>
    </source>
</reference>
<evidence type="ECO:0000256" key="2">
    <source>
        <dbReference type="SAM" id="Phobius"/>
    </source>
</evidence>
<sequence>MSLSQNSNTGGAARPRAADARVFQTPLGLAGQEERERRKRRLMLFWLLAGLLAAGTLGYGLMKRSHGVGAGPVASGGAVGGAVSGGGGAGLGAPLVQGPAGQEPVVAQAAPRAVRAAAPRPARDAQAPARQDRVAGRQPPPQEDPGELVIDPPGAGAPQVFAQLDEGSSGPVTDGGGFGSPTPLDLDGNDGFARRAQTTPTGITGPIGGLGGGGSTPNPPGTPNTPTTPTTQPAAPVTAVPEPETWALMLAGLTVVGWQARRRRAVRPAATP</sequence>
<evidence type="ECO:0000313" key="5">
    <source>
        <dbReference type="Proteomes" id="UP001235760"/>
    </source>
</evidence>
<keyword evidence="2" id="KW-0472">Membrane</keyword>
<keyword evidence="2" id="KW-1133">Transmembrane helix</keyword>
<feature type="compositionally biased region" description="Low complexity" evidence="1">
    <location>
        <begin position="102"/>
        <end position="129"/>
    </location>
</feature>
<feature type="region of interest" description="Disordered" evidence="1">
    <location>
        <begin position="200"/>
        <end position="238"/>
    </location>
</feature>
<gene>
    <name evidence="4" type="ORF">Q8X39_18475</name>
</gene>
<dbReference type="Proteomes" id="UP001235760">
    <property type="component" value="Unassembled WGS sequence"/>
</dbReference>
<comment type="caution">
    <text evidence="4">The sequence shown here is derived from an EMBL/GenBank/DDBJ whole genome shotgun (WGS) entry which is preliminary data.</text>
</comment>
<dbReference type="NCBIfam" id="TIGR02595">
    <property type="entry name" value="PEP_CTERM"/>
    <property type="match status" value="1"/>
</dbReference>
<dbReference type="InterPro" id="IPR013424">
    <property type="entry name" value="Ice-binding_C"/>
</dbReference>